<dbReference type="RefSeq" id="YP_010650322.1">
    <property type="nucleotide sequence ID" value="NC_070777.1"/>
</dbReference>
<evidence type="ECO:0000313" key="2">
    <source>
        <dbReference type="Proteomes" id="UP000516307"/>
    </source>
</evidence>
<protein>
    <submittedName>
        <fullName evidence="1">Uncharacterized protein</fullName>
    </submittedName>
</protein>
<evidence type="ECO:0000313" key="1">
    <source>
        <dbReference type="EMBL" id="QEA10550.1"/>
    </source>
</evidence>
<dbReference type="GeneID" id="77925904"/>
<proteinExistence type="predicted"/>
<dbReference type="Proteomes" id="UP000516307">
    <property type="component" value="Segment"/>
</dbReference>
<organism evidence="1 2">
    <name type="scientific">Enterobacter phage vB_EhoM-IME523</name>
    <dbReference type="NCBI Taxonomy" id="2596709"/>
    <lineage>
        <taxon>Viruses</taxon>
        <taxon>Duplodnaviria</taxon>
        <taxon>Heunggongvirae</taxon>
        <taxon>Uroviricota</taxon>
        <taxon>Caudoviricetes</taxon>
        <taxon>Pantevenvirales</taxon>
        <taxon>Straboviridae</taxon>
        <taxon>Tevenvirinae</taxon>
        <taxon>Kanagawavirus</taxon>
        <taxon>Kanagawavirus eclm</taxon>
    </lineage>
</organism>
<accession>A0A7G3KEQ3</accession>
<keyword evidence="2" id="KW-1185">Reference proteome</keyword>
<sequence length="86" mass="9762">MAALTSKTKSVRMEFRVANRHGHYNLVVEIGNKEIIFRALSCRTECYVEQAKLNPQRIANCIFALASDTLNVEVEQVVRAILLELN</sequence>
<reference evidence="1 2" key="1">
    <citation type="submission" date="2019-06" db="EMBL/GenBank/DDBJ databases">
        <authorList>
            <person name="Lin W."/>
            <person name="Gao M."/>
            <person name="Li D."/>
        </authorList>
    </citation>
    <scope>NUCLEOTIDE SEQUENCE [LARGE SCALE GENOMIC DNA]</scope>
</reference>
<dbReference type="KEGG" id="vg:77925904"/>
<name>A0A7G3KEQ3_9CAUD</name>
<dbReference type="EMBL" id="MN087708">
    <property type="protein sequence ID" value="QEA10550.1"/>
    <property type="molecule type" value="Genomic_DNA"/>
</dbReference>